<dbReference type="eggNOG" id="ENOG502RADI">
    <property type="taxonomic scope" value="Eukaryota"/>
</dbReference>
<feature type="domain" description="F-box" evidence="2">
    <location>
        <begin position="4"/>
        <end position="49"/>
    </location>
</feature>
<evidence type="ECO:0000313" key="4">
    <source>
        <dbReference type="Proteomes" id="UP000009096"/>
    </source>
</evidence>
<organism evidence="3 4">
    <name type="scientific">Gibberella moniliformis (strain M3125 / FGSC 7600)</name>
    <name type="common">Maize ear and stalk rot fungus</name>
    <name type="synonym">Fusarium verticillioides</name>
    <dbReference type="NCBI Taxonomy" id="334819"/>
    <lineage>
        <taxon>Eukaryota</taxon>
        <taxon>Fungi</taxon>
        <taxon>Dikarya</taxon>
        <taxon>Ascomycota</taxon>
        <taxon>Pezizomycotina</taxon>
        <taxon>Sordariomycetes</taxon>
        <taxon>Hypocreomycetidae</taxon>
        <taxon>Hypocreales</taxon>
        <taxon>Nectriaceae</taxon>
        <taxon>Fusarium</taxon>
        <taxon>Fusarium fujikuroi species complex</taxon>
    </lineage>
</organism>
<feature type="region of interest" description="Disordered" evidence="1">
    <location>
        <begin position="442"/>
        <end position="467"/>
    </location>
</feature>
<dbReference type="AlphaFoldDB" id="W7N7P7"/>
<dbReference type="Pfam" id="PF12937">
    <property type="entry name" value="F-box-like"/>
    <property type="match status" value="1"/>
</dbReference>
<gene>
    <name evidence="3" type="ORF">FVEG_11205</name>
</gene>
<dbReference type="InterPro" id="IPR001810">
    <property type="entry name" value="F-box_dom"/>
</dbReference>
<accession>W7N7P7</accession>
<name>W7N7P7_GIBM7</name>
<dbReference type="Proteomes" id="UP000009096">
    <property type="component" value="Chromosome 9"/>
</dbReference>
<protein>
    <recommendedName>
        <fullName evidence="2">F-box domain-containing protein</fullName>
    </recommendedName>
</protein>
<dbReference type="CDD" id="cd09917">
    <property type="entry name" value="F-box_SF"/>
    <property type="match status" value="1"/>
</dbReference>
<reference evidence="3 4" key="1">
    <citation type="journal article" date="2010" name="Nature">
        <title>Comparative genomics reveals mobile pathogenicity chromosomes in Fusarium.</title>
        <authorList>
            <person name="Ma L.J."/>
            <person name="van der Does H.C."/>
            <person name="Borkovich K.A."/>
            <person name="Coleman J.J."/>
            <person name="Daboussi M.J."/>
            <person name="Di Pietro A."/>
            <person name="Dufresne M."/>
            <person name="Freitag M."/>
            <person name="Grabherr M."/>
            <person name="Henrissat B."/>
            <person name="Houterman P.M."/>
            <person name="Kang S."/>
            <person name="Shim W.B."/>
            <person name="Woloshuk C."/>
            <person name="Xie X."/>
            <person name="Xu J.R."/>
            <person name="Antoniw J."/>
            <person name="Baker S.E."/>
            <person name="Bluhm B.H."/>
            <person name="Breakspear A."/>
            <person name="Brown D.W."/>
            <person name="Butchko R.A."/>
            <person name="Chapman S."/>
            <person name="Coulson R."/>
            <person name="Coutinho P.M."/>
            <person name="Danchin E.G."/>
            <person name="Diener A."/>
            <person name="Gale L.R."/>
            <person name="Gardiner D.M."/>
            <person name="Goff S."/>
            <person name="Hammond-Kosack K.E."/>
            <person name="Hilburn K."/>
            <person name="Hua-Van A."/>
            <person name="Jonkers W."/>
            <person name="Kazan K."/>
            <person name="Kodira C.D."/>
            <person name="Koehrsen M."/>
            <person name="Kumar L."/>
            <person name="Lee Y.H."/>
            <person name="Li L."/>
            <person name="Manners J.M."/>
            <person name="Miranda-Saavedra D."/>
            <person name="Mukherjee M."/>
            <person name="Park G."/>
            <person name="Park J."/>
            <person name="Park S.Y."/>
            <person name="Proctor R.H."/>
            <person name="Regev A."/>
            <person name="Ruiz-Roldan M.C."/>
            <person name="Sain D."/>
            <person name="Sakthikumar S."/>
            <person name="Sykes S."/>
            <person name="Schwartz D.C."/>
            <person name="Turgeon B.G."/>
            <person name="Wapinski I."/>
            <person name="Yoder O."/>
            <person name="Young S."/>
            <person name="Zeng Q."/>
            <person name="Zhou S."/>
            <person name="Galagan J."/>
            <person name="Cuomo C.A."/>
            <person name="Kistler H.C."/>
            <person name="Rep M."/>
        </authorList>
    </citation>
    <scope>NUCLEOTIDE SEQUENCE [LARGE SCALE GENOMIC DNA]</scope>
    <source>
        <strain evidence="4">M3125 / FGSC 7600</strain>
    </source>
</reference>
<dbReference type="Gene3D" id="1.20.1280.50">
    <property type="match status" value="1"/>
</dbReference>
<proteinExistence type="predicted"/>
<evidence type="ECO:0000259" key="2">
    <source>
        <dbReference type="PROSITE" id="PS50181"/>
    </source>
</evidence>
<dbReference type="VEuPathDB" id="FungiDB:FVEG_11205"/>
<dbReference type="PROSITE" id="PS50181">
    <property type="entry name" value="FBOX"/>
    <property type="match status" value="1"/>
</dbReference>
<feature type="compositionally biased region" description="Acidic residues" evidence="1">
    <location>
        <begin position="442"/>
        <end position="461"/>
    </location>
</feature>
<dbReference type="GeneID" id="30068736"/>
<dbReference type="SUPFAM" id="SSF81383">
    <property type="entry name" value="F-box domain"/>
    <property type="match status" value="1"/>
</dbReference>
<evidence type="ECO:0000313" key="3">
    <source>
        <dbReference type="EMBL" id="EWG52462.1"/>
    </source>
</evidence>
<dbReference type="EMBL" id="DS022257">
    <property type="protein sequence ID" value="EWG52462.1"/>
    <property type="molecule type" value="Genomic_DNA"/>
</dbReference>
<sequence>MPSNPTLDTLPSETQLQIFSQIAAHDLSTIARTSKRLNQIATPLLWNDIELHEEGYHESRHELKVPAPARDPARRPYHLKQKWGNGQGARMKASQFFEILQIMYRENPDRLQQITPRVRHLCTVIDPSWRPVNEEDDSVDAEAIQVWHLLPYFSSLETLELYGDYYDSQEVEEQVSEILGSPPKLRFLKLSGYMPREVPAWLLKAGDTLERLELDMLGRPISTYLSNDPHFTPLPCEKINTDDGDASESDYGSLADDMIIPRPLGNIFTDYGDYKLKLPKLKHLFLGQPAESCHTNDFATYSWSKRAESACYDDWLRILEASMKTLETLVLEQRPSADLIEGDGYSEDMWMEERAWSHASEILLDMVETVISSETNQLPLKRVYLYGMVVGLEEEGSSFLDFPAGKFMQFLKDRGVECEARRGRWCFFDRQSGSVDWCSWDAAEEDKEGEEEGEDMDEDKDQDAKPKTKWDAVLAKVGSLGLVIYDLNQF</sequence>
<evidence type="ECO:0000256" key="1">
    <source>
        <dbReference type="SAM" id="MobiDB-lite"/>
    </source>
</evidence>
<dbReference type="EMBL" id="CM000586">
    <property type="protein sequence ID" value="EWG52462.1"/>
    <property type="molecule type" value="Genomic_DNA"/>
</dbReference>
<dbReference type="RefSeq" id="XP_018758653.1">
    <property type="nucleotide sequence ID" value="XM_018900384.1"/>
</dbReference>
<dbReference type="OrthoDB" id="3927840at2759"/>
<dbReference type="KEGG" id="fvr:FVEG_11205"/>
<dbReference type="InterPro" id="IPR036047">
    <property type="entry name" value="F-box-like_dom_sf"/>
</dbReference>
<keyword evidence="4" id="KW-1185">Reference proteome</keyword>